<sequence length="83" mass="9789">MNVTNIEWIFIERGKGKTFPLSLFQYIVNSFNLISYNQKTTESHHSDRVKIRIVKMSPKYPESTDPKTSFNKYTKIQITRSCL</sequence>
<evidence type="ECO:0000313" key="1">
    <source>
        <dbReference type="EMBL" id="VEN43194.1"/>
    </source>
</evidence>
<dbReference type="Proteomes" id="UP000410492">
    <property type="component" value="Unassembled WGS sequence"/>
</dbReference>
<evidence type="ECO:0000313" key="2">
    <source>
        <dbReference type="Proteomes" id="UP000410492"/>
    </source>
</evidence>
<name>A0A653C6R0_CALMS</name>
<gene>
    <name evidence="1" type="ORF">CALMAC_LOCUS6414</name>
</gene>
<proteinExistence type="predicted"/>
<organism evidence="1 2">
    <name type="scientific">Callosobruchus maculatus</name>
    <name type="common">Southern cowpea weevil</name>
    <name type="synonym">Pulse bruchid</name>
    <dbReference type="NCBI Taxonomy" id="64391"/>
    <lineage>
        <taxon>Eukaryota</taxon>
        <taxon>Metazoa</taxon>
        <taxon>Ecdysozoa</taxon>
        <taxon>Arthropoda</taxon>
        <taxon>Hexapoda</taxon>
        <taxon>Insecta</taxon>
        <taxon>Pterygota</taxon>
        <taxon>Neoptera</taxon>
        <taxon>Endopterygota</taxon>
        <taxon>Coleoptera</taxon>
        <taxon>Polyphaga</taxon>
        <taxon>Cucujiformia</taxon>
        <taxon>Chrysomeloidea</taxon>
        <taxon>Chrysomelidae</taxon>
        <taxon>Bruchinae</taxon>
        <taxon>Bruchini</taxon>
        <taxon>Callosobruchus</taxon>
    </lineage>
</organism>
<reference evidence="1 2" key="1">
    <citation type="submission" date="2019-01" db="EMBL/GenBank/DDBJ databases">
        <authorList>
            <person name="Sayadi A."/>
        </authorList>
    </citation>
    <scope>NUCLEOTIDE SEQUENCE [LARGE SCALE GENOMIC DNA]</scope>
</reference>
<dbReference type="EMBL" id="CAACVG010007008">
    <property type="protein sequence ID" value="VEN43194.1"/>
    <property type="molecule type" value="Genomic_DNA"/>
</dbReference>
<dbReference type="AlphaFoldDB" id="A0A653C6R0"/>
<protein>
    <submittedName>
        <fullName evidence="1">Uncharacterized protein</fullName>
    </submittedName>
</protein>
<keyword evidence="2" id="KW-1185">Reference proteome</keyword>
<accession>A0A653C6R0</accession>